<feature type="compositionally biased region" description="Low complexity" evidence="6">
    <location>
        <begin position="181"/>
        <end position="192"/>
    </location>
</feature>
<evidence type="ECO:0000256" key="3">
    <source>
        <dbReference type="ARBA" id="ARBA00022490"/>
    </source>
</evidence>
<accession>A0ABM1DZ45</accession>
<dbReference type="PANTHER" id="PTHR12515">
    <property type="entry name" value="STERILE ALPHA MOTIF DOMAIN CONTAINING PROTEIN 4-RELATED"/>
    <property type="match status" value="1"/>
</dbReference>
<proteinExistence type="inferred from homology"/>
<dbReference type="InterPro" id="IPR001660">
    <property type="entry name" value="SAM"/>
</dbReference>
<evidence type="ECO:0000256" key="2">
    <source>
        <dbReference type="ARBA" id="ARBA00008232"/>
    </source>
</evidence>
<dbReference type="GeneID" id="106807410"/>
<dbReference type="RefSeq" id="XP_014665216.1">
    <property type="nucleotide sequence ID" value="XM_014809730.1"/>
</dbReference>
<dbReference type="InterPro" id="IPR013761">
    <property type="entry name" value="SAM/pointed_sf"/>
</dbReference>
<dbReference type="Pfam" id="PF00536">
    <property type="entry name" value="SAM_1"/>
    <property type="match status" value="1"/>
</dbReference>
<feature type="region of interest" description="Disordered" evidence="6">
    <location>
        <begin position="250"/>
        <end position="280"/>
    </location>
</feature>
<keyword evidence="8" id="KW-1185">Reference proteome</keyword>
<dbReference type="InterPro" id="IPR050897">
    <property type="entry name" value="SMAUG/VTS1_RNA-bind"/>
</dbReference>
<keyword evidence="5" id="KW-0694">RNA-binding</keyword>
<dbReference type="InterPro" id="IPR037634">
    <property type="entry name" value="Smaug_SAM"/>
</dbReference>
<name>A0ABM1DZ45_PRICU</name>
<organism evidence="8 9">
    <name type="scientific">Priapulus caudatus</name>
    <name type="common">Priapulid worm</name>
    <dbReference type="NCBI Taxonomy" id="37621"/>
    <lineage>
        <taxon>Eukaryota</taxon>
        <taxon>Metazoa</taxon>
        <taxon>Ecdysozoa</taxon>
        <taxon>Scalidophora</taxon>
        <taxon>Priapulida</taxon>
        <taxon>Priapulimorpha</taxon>
        <taxon>Priapulimorphida</taxon>
        <taxon>Priapulidae</taxon>
        <taxon>Priapulus</taxon>
    </lineage>
</organism>
<dbReference type="SMART" id="SM00454">
    <property type="entry name" value="SAM"/>
    <property type="match status" value="1"/>
</dbReference>
<reference evidence="9" key="1">
    <citation type="submission" date="2025-08" db="UniProtKB">
        <authorList>
            <consortium name="RefSeq"/>
        </authorList>
    </citation>
    <scope>IDENTIFICATION</scope>
</reference>
<dbReference type="Proteomes" id="UP000695022">
    <property type="component" value="Unplaced"/>
</dbReference>
<protein>
    <submittedName>
        <fullName evidence="9">Protein Smaug homolog 1-like</fullName>
    </submittedName>
</protein>
<keyword evidence="4" id="KW-0678">Repressor</keyword>
<dbReference type="CDD" id="cd09557">
    <property type="entry name" value="SAM_Smaug"/>
    <property type="match status" value="1"/>
</dbReference>
<evidence type="ECO:0000256" key="4">
    <source>
        <dbReference type="ARBA" id="ARBA00022491"/>
    </source>
</evidence>
<feature type="region of interest" description="Disordered" evidence="6">
    <location>
        <begin position="337"/>
        <end position="371"/>
    </location>
</feature>
<comment type="subcellular location">
    <subcellularLocation>
        <location evidence="1">Cytoplasm</location>
    </subcellularLocation>
</comment>
<evidence type="ECO:0000256" key="5">
    <source>
        <dbReference type="ARBA" id="ARBA00022884"/>
    </source>
</evidence>
<evidence type="ECO:0000256" key="6">
    <source>
        <dbReference type="SAM" id="MobiDB-lite"/>
    </source>
</evidence>
<dbReference type="PANTHER" id="PTHR12515:SF5">
    <property type="entry name" value="PROTEIN SMAUG"/>
    <property type="match status" value="1"/>
</dbReference>
<evidence type="ECO:0000313" key="9">
    <source>
        <dbReference type="RefSeq" id="XP_014665216.1"/>
    </source>
</evidence>
<dbReference type="InterPro" id="IPR037093">
    <property type="entry name" value="PHAT_dom_sf"/>
</dbReference>
<evidence type="ECO:0000313" key="8">
    <source>
        <dbReference type="Proteomes" id="UP000695022"/>
    </source>
</evidence>
<sequence length="414" mass="45953">MRSPTSFMFRDQVNGVTGCFLQWNACEQVVALVSLLKKLQPTQARFLGVVLQHDLADSAELRVLEQQANNPDVPLWLKSLRLHKYSHLFSKMTYEEMMGLSEKWLETQLVTKGARHKIYLSIQKLKERQRVLRAMENDVLEGANLRNALAELRAMLNTPAKAYTATAKAGVAQGSPPPSPGAGDADAPGQVAEGDLPGQFTRVMGKVCTQLLVSSRPDDENFSIYLQLIDRCLNHEAFTVTQKKRLQSWKQQVQKSWRPPQQQRNPGRGPPPRGFPPQFSAAASFPADFKLLPPGVSPGVMRASRRLPGQVVPRMPFPKQGLVSLPLATLQRPFLSQSFNKPRPANLDKGGIQRTKSAPTRPPPQPAYSLFQRPESDFSVGSMDHDINNRLESLCLSVTEHALADGAERSSTGY</sequence>
<comment type="similarity">
    <text evidence="2">Belongs to the SMAUG family.</text>
</comment>
<keyword evidence="3" id="KW-0963">Cytoplasm</keyword>
<dbReference type="Gene3D" id="1.10.150.50">
    <property type="entry name" value="Transcription Factor, Ets-1"/>
    <property type="match status" value="1"/>
</dbReference>
<dbReference type="SUPFAM" id="SSF47769">
    <property type="entry name" value="SAM/Pointed domain"/>
    <property type="match status" value="1"/>
</dbReference>
<feature type="domain" description="SAM" evidence="7">
    <location>
        <begin position="65"/>
        <end position="128"/>
    </location>
</feature>
<feature type="region of interest" description="Disordered" evidence="6">
    <location>
        <begin position="167"/>
        <end position="196"/>
    </location>
</feature>
<feature type="compositionally biased region" description="Low complexity" evidence="6">
    <location>
        <begin position="258"/>
        <end position="267"/>
    </location>
</feature>
<gene>
    <name evidence="9" type="primary">LOC106807410</name>
</gene>
<dbReference type="Gene3D" id="1.25.40.170">
    <property type="entry name" value="Smaug, PHAT domain"/>
    <property type="match status" value="1"/>
</dbReference>
<evidence type="ECO:0000259" key="7">
    <source>
        <dbReference type="SMART" id="SM00454"/>
    </source>
</evidence>
<evidence type="ECO:0000256" key="1">
    <source>
        <dbReference type="ARBA" id="ARBA00004496"/>
    </source>
</evidence>